<proteinExistence type="predicted"/>
<feature type="region of interest" description="Disordered" evidence="3">
    <location>
        <begin position="1"/>
        <end position="41"/>
    </location>
</feature>
<comment type="subcellular location">
    <subcellularLocation>
        <location evidence="1">Nucleus</location>
    </subcellularLocation>
</comment>
<sequence length="139" mass="14875">MDGKGFESDDSSISSSSNLSDHEVSSSSPTSPLSTSSTSTRGPLFDLSATLMAELPVRRGLSKHFQGKSQSFTSLSEARCIEDLAKKEAPTCGKRRIKAWKSYGGFVSGPCSRTITKKSSRCSSRSLLCRSKPSASKNL</sequence>
<dbReference type="OrthoDB" id="1938584at2759"/>
<organism evidence="4 5">
    <name type="scientific">Zingiber officinale</name>
    <name type="common">Ginger</name>
    <name type="synonym">Amomum zingiber</name>
    <dbReference type="NCBI Taxonomy" id="94328"/>
    <lineage>
        <taxon>Eukaryota</taxon>
        <taxon>Viridiplantae</taxon>
        <taxon>Streptophyta</taxon>
        <taxon>Embryophyta</taxon>
        <taxon>Tracheophyta</taxon>
        <taxon>Spermatophyta</taxon>
        <taxon>Magnoliopsida</taxon>
        <taxon>Liliopsida</taxon>
        <taxon>Zingiberales</taxon>
        <taxon>Zingiberaceae</taxon>
        <taxon>Zingiber</taxon>
    </lineage>
</organism>
<reference evidence="4 5" key="1">
    <citation type="submission" date="2020-08" db="EMBL/GenBank/DDBJ databases">
        <title>Plant Genome Project.</title>
        <authorList>
            <person name="Zhang R.-G."/>
        </authorList>
    </citation>
    <scope>NUCLEOTIDE SEQUENCE [LARGE SCALE GENOMIC DNA]</scope>
    <source>
        <tissue evidence="4">Rhizome</tissue>
    </source>
</reference>
<evidence type="ECO:0000256" key="1">
    <source>
        <dbReference type="ARBA" id="ARBA00004123"/>
    </source>
</evidence>
<evidence type="ECO:0000256" key="3">
    <source>
        <dbReference type="SAM" id="MobiDB-lite"/>
    </source>
</evidence>
<dbReference type="PANTHER" id="PTHR33172">
    <property type="entry name" value="OS08G0516900 PROTEIN"/>
    <property type="match status" value="1"/>
</dbReference>
<feature type="compositionally biased region" description="Low complexity" evidence="3">
    <location>
        <begin position="11"/>
        <end position="40"/>
    </location>
</feature>
<protein>
    <submittedName>
        <fullName evidence="4">Uncharacterized protein</fullName>
    </submittedName>
</protein>
<dbReference type="PANTHER" id="PTHR33172:SF29">
    <property type="entry name" value="OS06G0559400 PROTEIN"/>
    <property type="match status" value="1"/>
</dbReference>
<dbReference type="EMBL" id="JACMSC010000014">
    <property type="protein sequence ID" value="KAG6488592.1"/>
    <property type="molecule type" value="Genomic_DNA"/>
</dbReference>
<dbReference type="AlphaFoldDB" id="A0A8J5FFD6"/>
<dbReference type="Proteomes" id="UP000734854">
    <property type="component" value="Unassembled WGS sequence"/>
</dbReference>
<evidence type="ECO:0000313" key="4">
    <source>
        <dbReference type="EMBL" id="KAG6488592.1"/>
    </source>
</evidence>
<dbReference type="GO" id="GO:0006950">
    <property type="term" value="P:response to stress"/>
    <property type="evidence" value="ECO:0007669"/>
    <property type="project" value="UniProtKB-ARBA"/>
</dbReference>
<comment type="caution">
    <text evidence="4">The sequence shown here is derived from an EMBL/GenBank/DDBJ whole genome shotgun (WGS) entry which is preliminary data.</text>
</comment>
<name>A0A8J5FFD6_ZINOF</name>
<keyword evidence="2" id="KW-0539">Nucleus</keyword>
<evidence type="ECO:0000313" key="5">
    <source>
        <dbReference type="Proteomes" id="UP000734854"/>
    </source>
</evidence>
<evidence type="ECO:0000256" key="2">
    <source>
        <dbReference type="ARBA" id="ARBA00023242"/>
    </source>
</evidence>
<accession>A0A8J5FFD6</accession>
<dbReference type="GO" id="GO:0005634">
    <property type="term" value="C:nucleus"/>
    <property type="evidence" value="ECO:0007669"/>
    <property type="project" value="UniProtKB-SubCell"/>
</dbReference>
<keyword evidence="5" id="KW-1185">Reference proteome</keyword>
<gene>
    <name evidence="4" type="ORF">ZIOFF_049839</name>
</gene>
<dbReference type="InterPro" id="IPR051992">
    <property type="entry name" value="OxStress_Response_Reg"/>
</dbReference>